<dbReference type="Pfam" id="PF17390">
    <property type="entry name" value="Bac_rhamnosid_C"/>
    <property type="match status" value="1"/>
</dbReference>
<dbReference type="Pfam" id="PF08531">
    <property type="entry name" value="Bac_rhamnosid_N"/>
    <property type="match status" value="1"/>
</dbReference>
<dbReference type="Pfam" id="PF17389">
    <property type="entry name" value="Bac_rhamnosid6H"/>
    <property type="match status" value="1"/>
</dbReference>
<dbReference type="InterPro" id="IPR016007">
    <property type="entry name" value="Alpha_rhamnosid"/>
</dbReference>
<dbReference type="STRING" id="1941349.STSP1_01345"/>
<evidence type="ECO:0000259" key="7">
    <source>
        <dbReference type="Pfam" id="PF17389"/>
    </source>
</evidence>
<dbReference type="EMBL" id="CP021023">
    <property type="protein sequence ID" value="ARN56952.1"/>
    <property type="molecule type" value="Genomic_DNA"/>
</dbReference>
<feature type="domain" description="Alpha-L-rhamnosidase concanavalin-like" evidence="5">
    <location>
        <begin position="524"/>
        <end position="621"/>
    </location>
</feature>
<name>A0A1W6LMH8_9BACT</name>
<feature type="signal peptide" evidence="4">
    <location>
        <begin position="1"/>
        <end position="23"/>
    </location>
</feature>
<dbReference type="Proteomes" id="UP000193334">
    <property type="component" value="Chromosome"/>
</dbReference>
<dbReference type="InterPro" id="IPR008979">
    <property type="entry name" value="Galactose-bd-like_sf"/>
</dbReference>
<dbReference type="Gene3D" id="2.60.40.10">
    <property type="entry name" value="Immunoglobulins"/>
    <property type="match status" value="1"/>
</dbReference>
<evidence type="ECO:0000256" key="2">
    <source>
        <dbReference type="ARBA" id="ARBA00012652"/>
    </source>
</evidence>
<dbReference type="Gene3D" id="2.60.120.260">
    <property type="entry name" value="Galactose-binding domain-like"/>
    <property type="match status" value="3"/>
</dbReference>
<dbReference type="InterPro" id="IPR013783">
    <property type="entry name" value="Ig-like_fold"/>
</dbReference>
<feature type="domain" description="Alpha-L-rhamnosidase C-terminal" evidence="8">
    <location>
        <begin position="974"/>
        <end position="1046"/>
    </location>
</feature>
<dbReference type="AlphaFoldDB" id="A0A1W6LMH8"/>
<dbReference type="RefSeq" id="WP_085755626.1">
    <property type="nucleotide sequence ID" value="NZ_CP021023.1"/>
</dbReference>
<evidence type="ECO:0000259" key="6">
    <source>
        <dbReference type="Pfam" id="PF08531"/>
    </source>
</evidence>
<evidence type="ECO:0000313" key="9">
    <source>
        <dbReference type="EMBL" id="ARN56952.1"/>
    </source>
</evidence>
<dbReference type="Gene3D" id="2.60.420.10">
    <property type="entry name" value="Maltose phosphorylase, domain 3"/>
    <property type="match status" value="1"/>
</dbReference>
<accession>A0A1W6LMH8</accession>
<feature type="chain" id="PRO_5013048940" description="alpha-L-rhamnosidase" evidence="4">
    <location>
        <begin position="24"/>
        <end position="1076"/>
    </location>
</feature>
<dbReference type="InterPro" id="IPR012341">
    <property type="entry name" value="6hp_glycosidase-like_sf"/>
</dbReference>
<dbReference type="InterPro" id="IPR013737">
    <property type="entry name" value="Bac_rhamnosid_N"/>
</dbReference>
<dbReference type="InterPro" id="IPR008928">
    <property type="entry name" value="6-hairpin_glycosidase_sf"/>
</dbReference>
<organism evidence="9 10">
    <name type="scientific">Sedimentisphaera salicampi</name>
    <dbReference type="NCBI Taxonomy" id="1941349"/>
    <lineage>
        <taxon>Bacteria</taxon>
        <taxon>Pseudomonadati</taxon>
        <taxon>Planctomycetota</taxon>
        <taxon>Phycisphaerae</taxon>
        <taxon>Sedimentisphaerales</taxon>
        <taxon>Sedimentisphaeraceae</taxon>
        <taxon>Sedimentisphaera</taxon>
    </lineage>
</organism>
<feature type="domain" description="Alpha-L-rhamnosidase six-hairpin glycosidase" evidence="7">
    <location>
        <begin position="627"/>
        <end position="972"/>
    </location>
</feature>
<dbReference type="PANTHER" id="PTHR33307:SF6">
    <property type="entry name" value="ALPHA-RHAMNOSIDASE (EUROFUNG)-RELATED"/>
    <property type="match status" value="1"/>
</dbReference>
<dbReference type="PANTHER" id="PTHR33307">
    <property type="entry name" value="ALPHA-RHAMNOSIDASE (EUROFUNG)"/>
    <property type="match status" value="1"/>
</dbReference>
<evidence type="ECO:0000256" key="1">
    <source>
        <dbReference type="ARBA" id="ARBA00001445"/>
    </source>
</evidence>
<dbReference type="InterPro" id="IPR035396">
    <property type="entry name" value="Bac_rhamnosid6H"/>
</dbReference>
<protein>
    <recommendedName>
        <fullName evidence="2">alpha-L-rhamnosidase</fullName>
        <ecNumber evidence="2">3.2.1.40</ecNumber>
    </recommendedName>
</protein>
<dbReference type="SUPFAM" id="SSF48208">
    <property type="entry name" value="Six-hairpin glycosidases"/>
    <property type="match status" value="1"/>
</dbReference>
<keyword evidence="10" id="KW-1185">Reference proteome</keyword>
<dbReference type="EC" id="3.2.1.40" evidence="2"/>
<evidence type="ECO:0000259" key="8">
    <source>
        <dbReference type="Pfam" id="PF17390"/>
    </source>
</evidence>
<dbReference type="GO" id="GO:0005975">
    <property type="term" value="P:carbohydrate metabolic process"/>
    <property type="evidence" value="ECO:0007669"/>
    <property type="project" value="InterPro"/>
</dbReference>
<keyword evidence="4" id="KW-0732">Signal</keyword>
<evidence type="ECO:0000256" key="4">
    <source>
        <dbReference type="SAM" id="SignalP"/>
    </source>
</evidence>
<comment type="catalytic activity">
    <reaction evidence="1">
        <text>Hydrolysis of terminal non-reducing alpha-L-rhamnose residues in alpha-L-rhamnosides.</text>
        <dbReference type="EC" id="3.2.1.40"/>
    </reaction>
</comment>
<dbReference type="KEGG" id="pbp:STSP1_01345"/>
<evidence type="ECO:0000256" key="3">
    <source>
        <dbReference type="ARBA" id="ARBA00022801"/>
    </source>
</evidence>
<keyword evidence="3" id="KW-0378">Hydrolase</keyword>
<dbReference type="Gene3D" id="1.50.10.10">
    <property type="match status" value="1"/>
</dbReference>
<gene>
    <name evidence="9" type="ORF">STSP1_01345</name>
</gene>
<evidence type="ECO:0000259" key="5">
    <source>
        <dbReference type="Pfam" id="PF05592"/>
    </source>
</evidence>
<reference evidence="10" key="1">
    <citation type="submission" date="2017-04" db="EMBL/GenBank/DDBJ databases">
        <title>Comparative genomics and description of representatives of a novel lineage of planctomycetes thriving in anoxic sediments.</title>
        <authorList>
            <person name="Spring S."/>
            <person name="Bunk B."/>
            <person name="Sproer C."/>
        </authorList>
    </citation>
    <scope>NUCLEOTIDE SEQUENCE [LARGE SCALE GENOMIC DNA]</scope>
    <source>
        <strain evidence="10">ST-PulAB-D4</strain>
    </source>
</reference>
<dbReference type="Pfam" id="PF05592">
    <property type="entry name" value="Bac_rhamnosid"/>
    <property type="match status" value="1"/>
</dbReference>
<sequence precursor="true">MKNERFLKIAAACSAILLTTLYAGSLKPENLRCEYRTNPLGIDAAKPRLSWTVSSDKRNQSQRAYRILAATSPRKLTPEKADLWDSVKVISDNTIAVEYQGKPLESGMQCCWKVKVWDSQLRPSDWSSPAHWTMGLLDPSDWQAEWIGFDDIPSRDQRKTAESIRKADWIWSRPNASRPVKTGNSFFRLKFNIPESWEIKSAYCLFAADNACEIYVNGDFAAQTQSHSSLKHCSLAGMLKSGKNIIAVSAENAGDSANPAGLILASEITADSGEKIELTTSEEWLCSESKSDKWKTLSYDDSKWQNAKPAGKYGSGPWGEPKVQGGAAPARYLRDEFKLADKKIKSAYLHASSLGIYEVYLNGKRIGEDWFSPGWTDYEKRVYYRTYDVAEQLRKGQNAIGSVIADGWFAGYIGFTQKRKHYGEDLRFLGQLEIEYTDGTTQTVSTSKDWKASLGAVKKADFLKGETYDARLEMPGWSKPGFDDSGWKDVSTGSDEVSPKVQAAVSEPVVVFEKVEPVSLSEPAPGRYVFDMGQNFAGVVKLRISGKRGQAVKLRHAERLNEDGTIYTANLRSADAEDTYICKGGGKEIWHPSFTFHGFQYVELTGLKQKPSLSDVTGLALSSDMPETGNFECSNPMVNKIAENAEWTMRMNFIDIPTDCPQRDERLGWTGDAQVYVNTAAYQNDIHAFFIKWLRDLNDTQREDGQYPKVAPLKKAGDGEPMAWNADGGPAWADAGIICPWTIYKMYGDKRILEKYYDNMKRFIAFRINRSKDNLLPPDNFHCFGDWLNIDDNTPKDVIYTAYFARSTNLLSQIAEKLGREEDAAKYSRLFEQLRRAFNKAYISSDGKIKGDSQTGYVLAISCGLVRGETAELAAEHLVRRIKEENGHLSTGFVGTKDLMLALDNIGRSDLAYQLLLNDTFPSWGFSIKHGATTIWERWNGWTPEQGFADPGMNSFAHYSFGAVCQWIYETIGGIKTGGNAFKNIIIQPKPGGDLDWAKTSYRSIRGEIKTEWKIEGGKFILDVEIPANTSANVYLPTENIESIRQNGHKIKDAEPAQEAAVVHIGSGQYRFESSI</sequence>
<dbReference type="GO" id="GO:0030596">
    <property type="term" value="F:alpha-L-rhamnosidase activity"/>
    <property type="evidence" value="ECO:0007669"/>
    <property type="project" value="UniProtKB-EC"/>
</dbReference>
<feature type="domain" description="Bacterial alpha-L-rhamnosidase N-terminal" evidence="6">
    <location>
        <begin position="342"/>
        <end position="510"/>
    </location>
</feature>
<dbReference type="InterPro" id="IPR035398">
    <property type="entry name" value="Bac_rhamnosid_C"/>
</dbReference>
<dbReference type="Pfam" id="PF25788">
    <property type="entry name" value="Ig_Rha78A_N"/>
    <property type="match status" value="1"/>
</dbReference>
<proteinExistence type="predicted"/>
<dbReference type="InterPro" id="IPR008902">
    <property type="entry name" value="Rhamnosid_concanavalin"/>
</dbReference>
<evidence type="ECO:0000313" key="10">
    <source>
        <dbReference type="Proteomes" id="UP000193334"/>
    </source>
</evidence>
<dbReference type="SUPFAM" id="SSF49785">
    <property type="entry name" value="Galactose-binding domain-like"/>
    <property type="match status" value="1"/>
</dbReference>
<dbReference type="PIRSF" id="PIRSF010631">
    <property type="entry name" value="A-rhamnsds"/>
    <property type="match status" value="1"/>
</dbReference>